<dbReference type="EMBL" id="FNVR01000010">
    <property type="protein sequence ID" value="SEG01294.1"/>
    <property type="molecule type" value="Genomic_DNA"/>
</dbReference>
<protein>
    <recommendedName>
        <fullName evidence="3">Outer membrane protein beta-barrel domain-containing protein</fullName>
    </recommendedName>
</protein>
<sequence>MVHRHVLILFTLICDHMMVLISRLFQVFFLLIFLSGYQAFAQSSASVQVEDYVILKNGRRFDGTVMRKLGQLDFEQIEFLRRGETEIYTPEDIQAFGLGTGEYFRSMDLPSTPVKRFVQVFYAGEVILGKDHENFYAGSEGDMKLLTGKSEPDGKGTEKSYKLTLSKLLAGDCLRRVSGQIRSSKLNEDDLVWLFRKYYDCKGGDFTFYGKARPPYLLSPIVRVGVFESGIKSHIKNGDRKDVLNSSPLIQGYAGLSIHSLRRYPRFSADAGLSFESSQLTWESQYVGSSIKVTGTEEMSHSFISLPFLINYSLFKTRKKDFFVGLGAGYGISLSNSDFAIQEELVTYSDRILLEEGSFTTIRSGGFFYQAQAGFLVNLPSERALTFSVLFRQLGDYYVVKAGTNTANYHKLDFGFGVGFRF</sequence>
<dbReference type="AlphaFoldDB" id="A0A1H5WPE6"/>
<keyword evidence="2" id="KW-1185">Reference proteome</keyword>
<reference evidence="2" key="1">
    <citation type="submission" date="2016-10" db="EMBL/GenBank/DDBJ databases">
        <authorList>
            <person name="Varghese N."/>
            <person name="Submissions S."/>
        </authorList>
    </citation>
    <scope>NUCLEOTIDE SEQUENCE [LARGE SCALE GENOMIC DNA]</scope>
    <source>
        <strain evidence="2">DSM 17298</strain>
    </source>
</reference>
<evidence type="ECO:0008006" key="3">
    <source>
        <dbReference type="Google" id="ProtNLM"/>
    </source>
</evidence>
<accession>A0A1H5WPE6</accession>
<proteinExistence type="predicted"/>
<evidence type="ECO:0000313" key="2">
    <source>
        <dbReference type="Proteomes" id="UP000236736"/>
    </source>
</evidence>
<gene>
    <name evidence="1" type="ORF">SAMN03080598_02199</name>
</gene>
<evidence type="ECO:0000313" key="1">
    <source>
        <dbReference type="EMBL" id="SEG01294.1"/>
    </source>
</evidence>
<dbReference type="Proteomes" id="UP000236736">
    <property type="component" value="Unassembled WGS sequence"/>
</dbReference>
<dbReference type="STRING" id="1120964.GCA_001313265_01853"/>
<dbReference type="Gene3D" id="2.40.160.20">
    <property type="match status" value="1"/>
</dbReference>
<name>A0A1H5WPE6_9BACT</name>
<organism evidence="1 2">
    <name type="scientific">Algoriphagus boritolerans DSM 17298 = JCM 18970</name>
    <dbReference type="NCBI Taxonomy" id="1120964"/>
    <lineage>
        <taxon>Bacteria</taxon>
        <taxon>Pseudomonadati</taxon>
        <taxon>Bacteroidota</taxon>
        <taxon>Cytophagia</taxon>
        <taxon>Cytophagales</taxon>
        <taxon>Cyclobacteriaceae</taxon>
        <taxon>Algoriphagus</taxon>
    </lineage>
</organism>